<organism evidence="1">
    <name type="scientific">Arundo donax</name>
    <name type="common">Giant reed</name>
    <name type="synonym">Donax arundinaceus</name>
    <dbReference type="NCBI Taxonomy" id="35708"/>
    <lineage>
        <taxon>Eukaryota</taxon>
        <taxon>Viridiplantae</taxon>
        <taxon>Streptophyta</taxon>
        <taxon>Embryophyta</taxon>
        <taxon>Tracheophyta</taxon>
        <taxon>Spermatophyta</taxon>
        <taxon>Magnoliopsida</taxon>
        <taxon>Liliopsida</taxon>
        <taxon>Poales</taxon>
        <taxon>Poaceae</taxon>
        <taxon>PACMAD clade</taxon>
        <taxon>Arundinoideae</taxon>
        <taxon>Arundineae</taxon>
        <taxon>Arundo</taxon>
    </lineage>
</organism>
<protein>
    <submittedName>
        <fullName evidence="1">Uncharacterized protein</fullName>
    </submittedName>
</protein>
<reference evidence="1" key="1">
    <citation type="submission" date="2014-09" db="EMBL/GenBank/DDBJ databases">
        <authorList>
            <person name="Magalhaes I.L.F."/>
            <person name="Oliveira U."/>
            <person name="Santos F.R."/>
            <person name="Vidigal T.H.D.A."/>
            <person name="Brescovit A.D."/>
            <person name="Santos A.J."/>
        </authorList>
    </citation>
    <scope>NUCLEOTIDE SEQUENCE</scope>
    <source>
        <tissue evidence="1">Shoot tissue taken approximately 20 cm above the soil surface</tissue>
    </source>
</reference>
<sequence length="67" mass="7793">MLTLQLHKKLGARGRRFSVLHRLILNSRPRCQLRYKFPGKTIGVPPQGIFKKHTLFPDYFLLTDGLC</sequence>
<accession>A0A0A9CNV8</accession>
<name>A0A0A9CNV8_ARUDO</name>
<reference evidence="1" key="2">
    <citation type="journal article" date="2015" name="Data Brief">
        <title>Shoot transcriptome of the giant reed, Arundo donax.</title>
        <authorList>
            <person name="Barrero R.A."/>
            <person name="Guerrero F.D."/>
            <person name="Moolhuijzen P."/>
            <person name="Goolsby J.A."/>
            <person name="Tidwell J."/>
            <person name="Bellgard S.E."/>
            <person name="Bellgard M.I."/>
        </authorList>
    </citation>
    <scope>NUCLEOTIDE SEQUENCE</scope>
    <source>
        <tissue evidence="1">Shoot tissue taken approximately 20 cm above the soil surface</tissue>
    </source>
</reference>
<dbReference type="EMBL" id="GBRH01220604">
    <property type="protein sequence ID" value="JAD77291.1"/>
    <property type="molecule type" value="Transcribed_RNA"/>
</dbReference>
<evidence type="ECO:0000313" key="1">
    <source>
        <dbReference type="EMBL" id="JAD77291.1"/>
    </source>
</evidence>
<dbReference type="AlphaFoldDB" id="A0A0A9CNV8"/>
<proteinExistence type="predicted"/>